<reference evidence="2 3" key="1">
    <citation type="submission" date="2022-04" db="EMBL/GenBank/DDBJ databases">
        <title>Positive selection, recombination, and allopatry shape intraspecific diversity of widespread and dominant cyanobacteria.</title>
        <authorList>
            <person name="Wei J."/>
            <person name="Shu W."/>
            <person name="Hu C."/>
        </authorList>
    </citation>
    <scope>NUCLEOTIDE SEQUENCE [LARGE SCALE GENOMIC DNA]</scope>
    <source>
        <strain evidence="2 3">GB2-A4</strain>
    </source>
</reference>
<evidence type="ECO:0000313" key="3">
    <source>
        <dbReference type="Proteomes" id="UP001464891"/>
    </source>
</evidence>
<keyword evidence="1" id="KW-0812">Transmembrane</keyword>
<feature type="transmembrane region" description="Helical" evidence="1">
    <location>
        <begin position="168"/>
        <end position="188"/>
    </location>
</feature>
<evidence type="ECO:0000313" key="2">
    <source>
        <dbReference type="EMBL" id="MEP0816910.1"/>
    </source>
</evidence>
<dbReference type="NCBIfam" id="TIGR04222">
    <property type="entry name" value="near_uncomplex"/>
    <property type="match status" value="1"/>
</dbReference>
<keyword evidence="1" id="KW-1133">Transmembrane helix</keyword>
<dbReference type="Proteomes" id="UP001464891">
    <property type="component" value="Unassembled WGS sequence"/>
</dbReference>
<evidence type="ECO:0000256" key="1">
    <source>
        <dbReference type="SAM" id="Phobius"/>
    </source>
</evidence>
<comment type="caution">
    <text evidence="2">The sequence shown here is derived from an EMBL/GenBank/DDBJ whole genome shotgun (WGS) entry which is preliminary data.</text>
</comment>
<feature type="transmembrane region" description="Helical" evidence="1">
    <location>
        <begin position="328"/>
        <end position="351"/>
    </location>
</feature>
<protein>
    <submittedName>
        <fullName evidence="2">TIGR04222 domain-containing membrane protein</fullName>
    </submittedName>
</protein>
<keyword evidence="3" id="KW-1185">Reference proteome</keyword>
<keyword evidence="1" id="KW-0472">Membrane</keyword>
<gene>
    <name evidence="2" type="ORF">NC998_07355</name>
</gene>
<feature type="transmembrane region" description="Helical" evidence="1">
    <location>
        <begin position="363"/>
        <end position="382"/>
    </location>
</feature>
<accession>A0ABV0J557</accession>
<dbReference type="InterPro" id="IPR026467">
    <property type="entry name" value="Ser/Gly_Cys_C_dom"/>
</dbReference>
<proteinExistence type="predicted"/>
<name>A0ABV0J557_9CYAN</name>
<feature type="transmembrane region" description="Helical" evidence="1">
    <location>
        <begin position="204"/>
        <end position="223"/>
    </location>
</feature>
<organism evidence="2 3">
    <name type="scientific">Trichocoleus desertorum GB2-A4</name>
    <dbReference type="NCBI Taxonomy" id="2933944"/>
    <lineage>
        <taxon>Bacteria</taxon>
        <taxon>Bacillati</taxon>
        <taxon>Cyanobacteriota</taxon>
        <taxon>Cyanophyceae</taxon>
        <taxon>Leptolyngbyales</taxon>
        <taxon>Trichocoleusaceae</taxon>
        <taxon>Trichocoleus</taxon>
    </lineage>
</organism>
<dbReference type="EMBL" id="JAMPKM010000003">
    <property type="protein sequence ID" value="MEP0816910.1"/>
    <property type="molecule type" value="Genomic_DNA"/>
</dbReference>
<sequence>MNLQQAELYQRIQAFSLDNPHDSLSFSKRLARENDWILDYTHRVIQEYKKLAFLAVVAGHPVSPSQQVDQAWHLHLAYTRSYWEEFCPKVLGTPLHHEPTRGGRAEQAKFDDWYNQTLKSYADWFGEQPPVDIWPPAHLRFAQDAEFIRVDPQQYWVLPKLRLPKPAIALPALLLALAVVGCTPLMALELENPLNFRGPEFLEFYVLLAVPVIGLASLLRWLLRYPSQGVVASSDLDLYETAFLAGGRQQAIDTAIVRLAQQQYLQPKSRMQAVSITQPLPSGSHPLERAVETAVKVNGSVHHIRGAVTDVAEAISDRLREKGLLLPYWRAFLGQWVPALLVVALLLLGISKVSVGLERHRPVGFLMILCLFTGFAAIRCLIPMRLSRYGQKILQNLLQEKASLKQAVLNGTVEHSPVGLAFALFGTASLSGKSFADLRFALGHSISSRSSGFDGGGGCGSSGCGSSGCGGGCGGCGG</sequence>
<dbReference type="RefSeq" id="WP_190439170.1">
    <property type="nucleotide sequence ID" value="NZ_JAMPKM010000003.1"/>
</dbReference>